<dbReference type="AlphaFoldDB" id="K0RU63"/>
<organism evidence="2 3">
    <name type="scientific">Thalassiosira oceanica</name>
    <name type="common">Marine diatom</name>
    <dbReference type="NCBI Taxonomy" id="159749"/>
    <lineage>
        <taxon>Eukaryota</taxon>
        <taxon>Sar</taxon>
        <taxon>Stramenopiles</taxon>
        <taxon>Ochrophyta</taxon>
        <taxon>Bacillariophyta</taxon>
        <taxon>Coscinodiscophyceae</taxon>
        <taxon>Thalassiosirophycidae</taxon>
        <taxon>Thalassiosirales</taxon>
        <taxon>Thalassiosiraceae</taxon>
        <taxon>Thalassiosira</taxon>
    </lineage>
</organism>
<proteinExistence type="predicted"/>
<dbReference type="Proteomes" id="UP000266841">
    <property type="component" value="Unassembled WGS sequence"/>
</dbReference>
<comment type="caution">
    <text evidence="2">The sequence shown here is derived from an EMBL/GenBank/DDBJ whole genome shotgun (WGS) entry which is preliminary data.</text>
</comment>
<dbReference type="EMBL" id="AGNL01039878">
    <property type="protein sequence ID" value="EJK52426.1"/>
    <property type="molecule type" value="Genomic_DNA"/>
</dbReference>
<name>K0RU63_THAOC</name>
<keyword evidence="3" id="KW-1185">Reference proteome</keyword>
<evidence type="ECO:0000313" key="3">
    <source>
        <dbReference type="Proteomes" id="UP000266841"/>
    </source>
</evidence>
<evidence type="ECO:0000256" key="1">
    <source>
        <dbReference type="SAM" id="MobiDB-lite"/>
    </source>
</evidence>
<gene>
    <name evidence="2" type="ORF">THAOC_28294</name>
</gene>
<sequence length="205" mass="22203">PSSKPQVGASGMVGGSLNETPPSRRPTKRPTPNPVMIWLPKYDSQPTPEALGSKPAPTQQEEDDEQWSLTNQLYLQGYLRSSYYCGSTYNGFNAEVCQSATPCPDGGRQTCPGNENCYPDTPCAFLKMPNPTPPPVTVTPRPTFPLVEGDASKRFCGYNWQDVITNCLTAMPCPEGFAEVCPAGMKCIADTPCGDPVYIANLKVM</sequence>
<protein>
    <submittedName>
        <fullName evidence="2">Uncharacterized protein</fullName>
    </submittedName>
</protein>
<evidence type="ECO:0000313" key="2">
    <source>
        <dbReference type="EMBL" id="EJK52426.1"/>
    </source>
</evidence>
<feature type="region of interest" description="Disordered" evidence="1">
    <location>
        <begin position="1"/>
        <end position="66"/>
    </location>
</feature>
<reference evidence="2 3" key="1">
    <citation type="journal article" date="2012" name="Genome Biol.">
        <title>Genome and low-iron response of an oceanic diatom adapted to chronic iron limitation.</title>
        <authorList>
            <person name="Lommer M."/>
            <person name="Specht M."/>
            <person name="Roy A.S."/>
            <person name="Kraemer L."/>
            <person name="Andreson R."/>
            <person name="Gutowska M.A."/>
            <person name="Wolf J."/>
            <person name="Bergner S.V."/>
            <person name="Schilhabel M.B."/>
            <person name="Klostermeier U.C."/>
            <person name="Beiko R.G."/>
            <person name="Rosenstiel P."/>
            <person name="Hippler M."/>
            <person name="Laroche J."/>
        </authorList>
    </citation>
    <scope>NUCLEOTIDE SEQUENCE [LARGE SCALE GENOMIC DNA]</scope>
    <source>
        <strain evidence="2 3">CCMP1005</strain>
    </source>
</reference>
<feature type="non-terminal residue" evidence="2">
    <location>
        <position position="1"/>
    </location>
</feature>
<accession>K0RU63</accession>